<proteinExistence type="predicted"/>
<evidence type="ECO:0000313" key="3">
    <source>
        <dbReference type="Proteomes" id="UP000827549"/>
    </source>
</evidence>
<keyword evidence="3" id="KW-1185">Reference proteome</keyword>
<dbReference type="AlphaFoldDB" id="A0AAF0Y2W0"/>
<dbReference type="EMBL" id="CP086714">
    <property type="protein sequence ID" value="WOO76576.1"/>
    <property type="molecule type" value="Genomic_DNA"/>
</dbReference>
<accession>A0AAF0Y2W0</accession>
<evidence type="ECO:0000256" key="1">
    <source>
        <dbReference type="SAM" id="MobiDB-lite"/>
    </source>
</evidence>
<dbReference type="Proteomes" id="UP000827549">
    <property type="component" value="Chromosome 1"/>
</dbReference>
<dbReference type="RefSeq" id="XP_062622608.1">
    <property type="nucleotide sequence ID" value="XM_062766622.1"/>
</dbReference>
<name>A0AAF0Y2W0_9TREE</name>
<gene>
    <name evidence="2" type="ORF">LOC62_01G000201</name>
</gene>
<organism evidence="2 3">
    <name type="scientific">Vanrija pseudolonga</name>
    <dbReference type="NCBI Taxonomy" id="143232"/>
    <lineage>
        <taxon>Eukaryota</taxon>
        <taxon>Fungi</taxon>
        <taxon>Dikarya</taxon>
        <taxon>Basidiomycota</taxon>
        <taxon>Agaricomycotina</taxon>
        <taxon>Tremellomycetes</taxon>
        <taxon>Trichosporonales</taxon>
        <taxon>Trichosporonaceae</taxon>
        <taxon>Vanrija</taxon>
    </lineage>
</organism>
<protein>
    <submittedName>
        <fullName evidence="2">Uncharacterized protein</fullName>
    </submittedName>
</protein>
<evidence type="ECO:0000313" key="2">
    <source>
        <dbReference type="EMBL" id="WOO76576.1"/>
    </source>
</evidence>
<feature type="region of interest" description="Disordered" evidence="1">
    <location>
        <begin position="75"/>
        <end position="115"/>
    </location>
</feature>
<reference evidence="2" key="1">
    <citation type="submission" date="2023-10" db="EMBL/GenBank/DDBJ databases">
        <authorList>
            <person name="Noh H."/>
        </authorList>
    </citation>
    <scope>NUCLEOTIDE SEQUENCE</scope>
    <source>
        <strain evidence="2">DUCC4014</strain>
    </source>
</reference>
<sequence>MTVFCAPPSYEGNRSPKATFLPSSSVTVRCDASHRSSPWVVVGARRPALRELTDPFILAPLLLVGVRLLVPAAPTAESSSDRGLGTPAPTARTCSPTGSERTVAGDASGRGTGISTRATGAWRWSSAEAYSSSSSSSRSSSLVDGSVSTRLTRYARRTVLGSSSTVPEWNVAPVGVRISLSSADTVDPGAGTAGAGFSDTSEKYSESVCSPSSEDPERRFAPCGSPVTRSGERGPRVGAAAGMGTGIGSGSGTVTVPNVGDAGATGVVAGDASRGEVIMLGAAGIGSSSGTEGTTIASLELMLALRGRWERGAPSPLLERTGLAASHSGRLLMLFELSAELSGGRAGMVSERGRRRALAAV</sequence>
<dbReference type="GeneID" id="87803460"/>
<feature type="region of interest" description="Disordered" evidence="1">
    <location>
        <begin position="183"/>
        <end position="235"/>
    </location>
</feature>